<dbReference type="AlphaFoldDB" id="S9VVZ5"/>
<dbReference type="EMBL" id="KE546993">
    <property type="protein sequence ID" value="EPY50374.1"/>
    <property type="molecule type" value="Genomic_DNA"/>
</dbReference>
<protein>
    <submittedName>
        <fullName evidence="1">Uncharacterized protein</fullName>
    </submittedName>
</protein>
<accession>S9VVZ5</accession>
<proteinExistence type="predicted"/>
<keyword evidence="2" id="KW-1185">Reference proteome</keyword>
<dbReference type="OrthoDB" id="96314at2759"/>
<sequence length="430" mass="48605">MENPVRNEENLKKSENSVSIEEQRLSTASISSFHVVIFGEYRKISRILKSVFSISHLKTVETVHFGKSFASEENPHFKATCADLSPSNCLPILSWIKQQQAGSNLNKVHCIWWVVDLNAITVDEIHLLRYFQGCQIPIISVLYGLKRFVGDLHNSYRKRDVLNANTVVIDVNEGDKQLCLMKKKLLLISKLATVSYKSELVYTTCLALDKDESYLTFVAAQQEDAHCKFHAGVLRGILQLKIATSAASYPLAIPFSALAIEKLAISRLCADIIQIWDICPESASLTKEILLQMPNPEEIIMTVGKTIFMTMFVPLWFIKGLWEVPAAAKLIIASIADVSLPMERMYYFVKAGGHLSPQIITIFFQFYKVHVQPRMIEYLKESTTFNIVSGFSTTSVYQEAVRVLQKFRYISKSSASDLVLPKVNPEDESY</sequence>
<reference evidence="1 2" key="1">
    <citation type="journal article" date="2011" name="Science">
        <title>Comparative functional genomics of the fission yeasts.</title>
        <authorList>
            <person name="Rhind N."/>
            <person name="Chen Z."/>
            <person name="Yassour M."/>
            <person name="Thompson D.A."/>
            <person name="Haas B.J."/>
            <person name="Habib N."/>
            <person name="Wapinski I."/>
            <person name="Roy S."/>
            <person name="Lin M.F."/>
            <person name="Heiman D.I."/>
            <person name="Young S.K."/>
            <person name="Furuya K."/>
            <person name="Guo Y."/>
            <person name="Pidoux A."/>
            <person name="Chen H.M."/>
            <person name="Robbertse B."/>
            <person name="Goldberg J.M."/>
            <person name="Aoki K."/>
            <person name="Bayne E.H."/>
            <person name="Berlin A.M."/>
            <person name="Desjardins C.A."/>
            <person name="Dobbs E."/>
            <person name="Dukaj L."/>
            <person name="Fan L."/>
            <person name="FitzGerald M.G."/>
            <person name="French C."/>
            <person name="Gujja S."/>
            <person name="Hansen K."/>
            <person name="Keifenheim D."/>
            <person name="Levin J.Z."/>
            <person name="Mosher R.A."/>
            <person name="Mueller C.A."/>
            <person name="Pfiffner J."/>
            <person name="Priest M."/>
            <person name="Russ C."/>
            <person name="Smialowska A."/>
            <person name="Swoboda P."/>
            <person name="Sykes S.M."/>
            <person name="Vaughn M."/>
            <person name="Vengrova S."/>
            <person name="Yoder R."/>
            <person name="Zeng Q."/>
            <person name="Allshire R."/>
            <person name="Baulcombe D."/>
            <person name="Birren B.W."/>
            <person name="Brown W."/>
            <person name="Ekwall K."/>
            <person name="Kellis M."/>
            <person name="Leatherwood J."/>
            <person name="Levin H."/>
            <person name="Margalit H."/>
            <person name="Martienssen R."/>
            <person name="Nieduszynski C.A."/>
            <person name="Spatafora J.W."/>
            <person name="Friedman N."/>
            <person name="Dalgaard J.Z."/>
            <person name="Baumann P."/>
            <person name="Niki H."/>
            <person name="Regev A."/>
            <person name="Nusbaum C."/>
        </authorList>
    </citation>
    <scope>NUCLEOTIDE SEQUENCE [LARGE SCALE GENOMIC DNA]</scope>
    <source>
        <strain evidence="2">OY26 / ATCC MYA-4695 / CBS 11777 / NBRC 106824 / NRRL Y48691</strain>
    </source>
</reference>
<dbReference type="GeneID" id="25035463"/>
<gene>
    <name evidence="1" type="ORF">SPOG_01132</name>
</gene>
<evidence type="ECO:0000313" key="2">
    <source>
        <dbReference type="Proteomes" id="UP000015464"/>
    </source>
</evidence>
<name>S9VVZ5_SCHCR</name>
<organism evidence="1 2">
    <name type="scientific">Schizosaccharomyces cryophilus (strain OY26 / ATCC MYA-4695 / CBS 11777 / NBRC 106824 / NRRL Y48691)</name>
    <name type="common">Fission yeast</name>
    <dbReference type="NCBI Taxonomy" id="653667"/>
    <lineage>
        <taxon>Eukaryota</taxon>
        <taxon>Fungi</taxon>
        <taxon>Dikarya</taxon>
        <taxon>Ascomycota</taxon>
        <taxon>Taphrinomycotina</taxon>
        <taxon>Schizosaccharomycetes</taxon>
        <taxon>Schizosaccharomycetales</taxon>
        <taxon>Schizosaccharomycetaceae</taxon>
        <taxon>Schizosaccharomyces</taxon>
    </lineage>
</organism>
<dbReference type="STRING" id="653667.S9VVZ5"/>
<dbReference type="OMA" id="WDICPES"/>
<dbReference type="HOGENOM" id="CLU_638027_0_0_1"/>
<dbReference type="RefSeq" id="XP_013024858.1">
    <property type="nucleotide sequence ID" value="XM_013169404.1"/>
</dbReference>
<dbReference type="Proteomes" id="UP000015464">
    <property type="component" value="Unassembled WGS sequence"/>
</dbReference>
<evidence type="ECO:0000313" key="1">
    <source>
        <dbReference type="EMBL" id="EPY50374.1"/>
    </source>
</evidence>
<dbReference type="eggNOG" id="ENOG502SFH8">
    <property type="taxonomic scope" value="Eukaryota"/>
</dbReference>